<dbReference type="PANTHER" id="PTHR42973:SF22">
    <property type="entry name" value="FAD-BINDING PCMH-TYPE DOMAIN-CONTAINING PROTEIN-RELATED"/>
    <property type="match status" value="1"/>
</dbReference>
<protein>
    <recommendedName>
        <fullName evidence="5">FAD-binding PCMH-type domain-containing protein</fullName>
    </recommendedName>
</protein>
<dbReference type="PROSITE" id="PS51387">
    <property type="entry name" value="FAD_PCMH"/>
    <property type="match status" value="1"/>
</dbReference>
<accession>A0ABR1NNI7</accession>
<dbReference type="InterPro" id="IPR050416">
    <property type="entry name" value="FAD-linked_Oxidoreductase"/>
</dbReference>
<evidence type="ECO:0000256" key="3">
    <source>
        <dbReference type="ARBA" id="ARBA00022827"/>
    </source>
</evidence>
<dbReference type="SUPFAM" id="SSF56176">
    <property type="entry name" value="FAD-binding/transporter-associated domain-like"/>
    <property type="match status" value="1"/>
</dbReference>
<dbReference type="InterPro" id="IPR006094">
    <property type="entry name" value="Oxid_FAD_bind_N"/>
</dbReference>
<feature type="domain" description="FAD-binding PCMH-type" evidence="5">
    <location>
        <begin position="52"/>
        <end position="231"/>
    </location>
</feature>
<dbReference type="InterPro" id="IPR016166">
    <property type="entry name" value="FAD-bd_PCMH"/>
</dbReference>
<sequence>MAHKDEETPPPPAWSQAASASVRAALGGRDILHFAGSPEFADSEAAYFTAAAAEVRSGAVARPASTADVSALLRALRKNLPADVPIAVRGAGHATYGGTAKAAAGVTIDMRGLRGVDVLPGEKLVRIGAGEKWGSVYSALEAHKPPLTTVGGRMPGVGAIGFLLGGGLSSLSSRFGFGADVVSVWEVVLASGEVVRAARDDERTADLWDALRGGSTNFGVVTAVEIACIPHPTIFRGANVFYLPMARRASLKALVDVGSEPYPEDGKPINHAMWCITHVTGIKIINALLTTTGTAKEVDMAGFVGVWGRIPLTGGLKASSHGKFIEEQGKLAPKDGNRTLDKTITVRMDFDLLNAMVDLWYTSVDTMRQRVSGLMYTLVFQPLSVGMLEASCQNAPSRPASTTSQGLDPKEGPLVVVEICMTWKKAEDDEFMSKEGSKYLENSISLARQMGKDHRFIFPNYAWPTEAVMKGYGGDRLALLRDVAKKYDPEGFFQGQFVGGFKIGR</sequence>
<gene>
    <name evidence="6" type="ORF">SLS63_013428</name>
</gene>
<dbReference type="InterPro" id="IPR036318">
    <property type="entry name" value="FAD-bd_PCMH-like_sf"/>
</dbReference>
<dbReference type="PANTHER" id="PTHR42973">
    <property type="entry name" value="BINDING OXIDOREDUCTASE, PUTATIVE (AFU_ORTHOLOGUE AFUA_1G17690)-RELATED"/>
    <property type="match status" value="1"/>
</dbReference>
<keyword evidence="2" id="KW-0285">Flavoprotein</keyword>
<dbReference type="Pfam" id="PF01565">
    <property type="entry name" value="FAD_binding_4"/>
    <property type="match status" value="1"/>
</dbReference>
<dbReference type="Proteomes" id="UP001430848">
    <property type="component" value="Unassembled WGS sequence"/>
</dbReference>
<dbReference type="Gene3D" id="3.30.465.10">
    <property type="match status" value="1"/>
</dbReference>
<evidence type="ECO:0000313" key="7">
    <source>
        <dbReference type="Proteomes" id="UP001430848"/>
    </source>
</evidence>
<comment type="similarity">
    <text evidence="1">Belongs to the oxygen-dependent FAD-linked oxidoreductase family.</text>
</comment>
<reference evidence="6 7" key="1">
    <citation type="submission" date="2024-02" db="EMBL/GenBank/DDBJ databases">
        <title>De novo assembly and annotation of 12 fungi associated with fruit tree decline syndrome in Ontario, Canada.</title>
        <authorList>
            <person name="Sulman M."/>
            <person name="Ellouze W."/>
            <person name="Ilyukhin E."/>
        </authorList>
    </citation>
    <scope>NUCLEOTIDE SEQUENCE [LARGE SCALE GENOMIC DNA]</scope>
    <source>
        <strain evidence="6 7">M169</strain>
    </source>
</reference>
<evidence type="ECO:0000256" key="2">
    <source>
        <dbReference type="ARBA" id="ARBA00022630"/>
    </source>
</evidence>
<comment type="caution">
    <text evidence="6">The sequence shown here is derived from an EMBL/GenBank/DDBJ whole genome shotgun (WGS) entry which is preliminary data.</text>
</comment>
<evidence type="ECO:0000313" key="6">
    <source>
        <dbReference type="EMBL" id="KAK7708746.1"/>
    </source>
</evidence>
<evidence type="ECO:0000259" key="5">
    <source>
        <dbReference type="PROSITE" id="PS51387"/>
    </source>
</evidence>
<evidence type="ECO:0000256" key="1">
    <source>
        <dbReference type="ARBA" id="ARBA00005466"/>
    </source>
</evidence>
<dbReference type="EMBL" id="JAKNSF020000180">
    <property type="protein sequence ID" value="KAK7708746.1"/>
    <property type="molecule type" value="Genomic_DNA"/>
</dbReference>
<keyword evidence="4" id="KW-0560">Oxidoreductase</keyword>
<organism evidence="6 7">
    <name type="scientific">Diaporthe eres</name>
    <name type="common">Phomopsis oblonga</name>
    <dbReference type="NCBI Taxonomy" id="83184"/>
    <lineage>
        <taxon>Eukaryota</taxon>
        <taxon>Fungi</taxon>
        <taxon>Dikarya</taxon>
        <taxon>Ascomycota</taxon>
        <taxon>Pezizomycotina</taxon>
        <taxon>Sordariomycetes</taxon>
        <taxon>Sordariomycetidae</taxon>
        <taxon>Diaporthales</taxon>
        <taxon>Diaporthaceae</taxon>
        <taxon>Diaporthe</taxon>
        <taxon>Diaporthe eres species complex</taxon>
    </lineage>
</organism>
<keyword evidence="3" id="KW-0274">FAD</keyword>
<proteinExistence type="inferred from homology"/>
<evidence type="ECO:0000256" key="4">
    <source>
        <dbReference type="ARBA" id="ARBA00023002"/>
    </source>
</evidence>
<dbReference type="InterPro" id="IPR016169">
    <property type="entry name" value="FAD-bd_PCMH_sub2"/>
</dbReference>
<name>A0ABR1NNI7_DIAER</name>
<keyword evidence="7" id="KW-1185">Reference proteome</keyword>